<evidence type="ECO:0000256" key="3">
    <source>
        <dbReference type="ARBA" id="ARBA00022692"/>
    </source>
</evidence>
<feature type="transmembrane region" description="Helical" evidence="6">
    <location>
        <begin position="6"/>
        <end position="26"/>
    </location>
</feature>
<keyword evidence="2" id="KW-1003">Cell membrane</keyword>
<gene>
    <name evidence="7" type="ORF">DIU77_11195</name>
</gene>
<evidence type="ECO:0000256" key="2">
    <source>
        <dbReference type="ARBA" id="ARBA00022475"/>
    </source>
</evidence>
<dbReference type="STRING" id="1111738.GCA_000427905_03517"/>
<dbReference type="PANTHER" id="PTHR30086:SF20">
    <property type="entry name" value="ARGININE EXPORTER PROTEIN ARGO-RELATED"/>
    <property type="match status" value="1"/>
</dbReference>
<keyword evidence="5 6" id="KW-0472">Membrane</keyword>
<organism evidence="7">
    <name type="scientific">Thermocrispum agreste</name>
    <dbReference type="NCBI Taxonomy" id="37925"/>
    <lineage>
        <taxon>Bacteria</taxon>
        <taxon>Bacillati</taxon>
        <taxon>Actinomycetota</taxon>
        <taxon>Actinomycetes</taxon>
        <taxon>Pseudonocardiales</taxon>
        <taxon>Pseudonocardiaceae</taxon>
        <taxon>Thermocrispum</taxon>
    </lineage>
</organism>
<keyword evidence="3 6" id="KW-0812">Transmembrane</keyword>
<comment type="subcellular location">
    <subcellularLocation>
        <location evidence="1">Cell membrane</location>
        <topology evidence="1">Multi-pass membrane protein</topology>
    </subcellularLocation>
</comment>
<feature type="transmembrane region" description="Helical" evidence="6">
    <location>
        <begin position="65"/>
        <end position="85"/>
    </location>
</feature>
<feature type="transmembrane region" description="Helical" evidence="6">
    <location>
        <begin position="152"/>
        <end position="173"/>
    </location>
</feature>
<dbReference type="EMBL" id="QGUI01000409">
    <property type="protein sequence ID" value="PZM96198.1"/>
    <property type="molecule type" value="Genomic_DNA"/>
</dbReference>
<feature type="transmembrane region" description="Helical" evidence="6">
    <location>
        <begin position="118"/>
        <end position="140"/>
    </location>
</feature>
<accession>A0A2W4JDN8</accession>
<protein>
    <submittedName>
        <fullName evidence="7">Amino acid transporter</fullName>
    </submittedName>
</protein>
<evidence type="ECO:0000256" key="4">
    <source>
        <dbReference type="ARBA" id="ARBA00022989"/>
    </source>
</evidence>
<dbReference type="Pfam" id="PF01810">
    <property type="entry name" value="LysE"/>
    <property type="match status" value="1"/>
</dbReference>
<evidence type="ECO:0000313" key="7">
    <source>
        <dbReference type="EMBL" id="PZM96198.1"/>
    </source>
</evidence>
<proteinExistence type="predicted"/>
<dbReference type="GO" id="GO:0015171">
    <property type="term" value="F:amino acid transmembrane transporter activity"/>
    <property type="evidence" value="ECO:0007669"/>
    <property type="project" value="TreeGrafter"/>
</dbReference>
<evidence type="ECO:0000256" key="6">
    <source>
        <dbReference type="SAM" id="Phobius"/>
    </source>
</evidence>
<sequence>MLVPFGAGFLTGGSLIVAIGAQNAYVLRQGMTRSHTAAVIAVCVVSDIVLITAGVAGVGTAVAHAHWLIDAVTWFGVAFLLWYAASSLRRAFSPGALIATDGRPVGESRGRVIARTVALTWLNPHVYLDTVLLIGSIAATYDAAHGALDGRWLFAAGAATASVVWFTSLGFGARKLAPLLARPRAWQLLEIVVAATMLLVAAKLVLARVTAPGA</sequence>
<name>A0A2W4JDN8_9PSEU</name>
<dbReference type="InterPro" id="IPR001123">
    <property type="entry name" value="LeuE-type"/>
</dbReference>
<dbReference type="PANTHER" id="PTHR30086">
    <property type="entry name" value="ARGININE EXPORTER PROTEIN ARGO"/>
    <property type="match status" value="1"/>
</dbReference>
<evidence type="ECO:0000256" key="1">
    <source>
        <dbReference type="ARBA" id="ARBA00004651"/>
    </source>
</evidence>
<comment type="caution">
    <text evidence="7">The sequence shown here is derived from an EMBL/GenBank/DDBJ whole genome shotgun (WGS) entry which is preliminary data.</text>
</comment>
<dbReference type="AlphaFoldDB" id="A0A2W4JDN8"/>
<keyword evidence="4 6" id="KW-1133">Transmembrane helix</keyword>
<dbReference type="GO" id="GO:0005886">
    <property type="term" value="C:plasma membrane"/>
    <property type="evidence" value="ECO:0007669"/>
    <property type="project" value="UniProtKB-SubCell"/>
</dbReference>
<feature type="transmembrane region" description="Helical" evidence="6">
    <location>
        <begin position="38"/>
        <end position="59"/>
    </location>
</feature>
<evidence type="ECO:0000256" key="5">
    <source>
        <dbReference type="ARBA" id="ARBA00023136"/>
    </source>
</evidence>
<feature type="transmembrane region" description="Helical" evidence="6">
    <location>
        <begin position="185"/>
        <end position="206"/>
    </location>
</feature>
<reference evidence="7" key="1">
    <citation type="submission" date="2018-05" db="EMBL/GenBank/DDBJ databases">
        <authorList>
            <person name="Lanie J.A."/>
            <person name="Ng W.-L."/>
            <person name="Kazmierczak K.M."/>
            <person name="Andrzejewski T.M."/>
            <person name="Davidsen T.M."/>
            <person name="Wayne K.J."/>
            <person name="Tettelin H."/>
            <person name="Glass J.I."/>
            <person name="Rusch D."/>
            <person name="Podicherti R."/>
            <person name="Tsui H.-C.T."/>
            <person name="Winkler M.E."/>
        </authorList>
    </citation>
    <scope>NUCLEOTIDE SEQUENCE</scope>
    <source>
        <strain evidence="7">ZC4RG45</strain>
    </source>
</reference>